<dbReference type="GO" id="GO:0046872">
    <property type="term" value="F:metal ion binding"/>
    <property type="evidence" value="ECO:0007669"/>
    <property type="project" value="UniProtKB-KW"/>
</dbReference>
<dbReference type="Proteomes" id="UP000712080">
    <property type="component" value="Unassembled WGS sequence"/>
</dbReference>
<evidence type="ECO:0000259" key="5">
    <source>
        <dbReference type="PROSITE" id="PS51007"/>
    </source>
</evidence>
<dbReference type="GO" id="GO:0020037">
    <property type="term" value="F:heme binding"/>
    <property type="evidence" value="ECO:0007669"/>
    <property type="project" value="InterPro"/>
</dbReference>
<accession>A0A972JHU8</accession>
<evidence type="ECO:0000313" key="7">
    <source>
        <dbReference type="Proteomes" id="UP000712080"/>
    </source>
</evidence>
<evidence type="ECO:0000256" key="2">
    <source>
        <dbReference type="ARBA" id="ARBA00022723"/>
    </source>
</evidence>
<keyword evidence="7" id="KW-1185">Reference proteome</keyword>
<evidence type="ECO:0000256" key="3">
    <source>
        <dbReference type="ARBA" id="ARBA00023004"/>
    </source>
</evidence>
<name>A0A972JHU8_9FLAO</name>
<dbReference type="Pfam" id="PF00034">
    <property type="entry name" value="Cytochrom_C"/>
    <property type="match status" value="1"/>
</dbReference>
<keyword evidence="2 4" id="KW-0479">Metal-binding</keyword>
<dbReference type="PROSITE" id="PS51257">
    <property type="entry name" value="PROKAR_LIPOPROTEIN"/>
    <property type="match status" value="1"/>
</dbReference>
<dbReference type="GO" id="GO:0009055">
    <property type="term" value="F:electron transfer activity"/>
    <property type="evidence" value="ECO:0007669"/>
    <property type="project" value="InterPro"/>
</dbReference>
<protein>
    <submittedName>
        <fullName evidence="6">C-type cytochrome</fullName>
    </submittedName>
</protein>
<organism evidence="6 7">
    <name type="scientific">Flavobacterium silvaticum</name>
    <dbReference type="NCBI Taxonomy" id="1852020"/>
    <lineage>
        <taxon>Bacteria</taxon>
        <taxon>Pseudomonadati</taxon>
        <taxon>Bacteroidota</taxon>
        <taxon>Flavobacteriia</taxon>
        <taxon>Flavobacteriales</taxon>
        <taxon>Flavobacteriaceae</taxon>
        <taxon>Flavobacterium</taxon>
    </lineage>
</organism>
<keyword evidence="3 4" id="KW-0408">Iron</keyword>
<dbReference type="PROSITE" id="PS51007">
    <property type="entry name" value="CYTC"/>
    <property type="match status" value="1"/>
</dbReference>
<evidence type="ECO:0000256" key="1">
    <source>
        <dbReference type="ARBA" id="ARBA00022617"/>
    </source>
</evidence>
<evidence type="ECO:0000256" key="4">
    <source>
        <dbReference type="PROSITE-ProRule" id="PRU00433"/>
    </source>
</evidence>
<sequence length="125" mass="14148">MNRTLSLFFLLLLLGCKSKESAPEQDFSYEDDKLTPVQHGQKIFEGKGNCTACHQPEQKIIGPSLKEIASVYKNRDGAIVKFLKEESEPIVDPAQYAAMKVNFTVTKRMTDEELQALEAYIYSIK</sequence>
<dbReference type="SUPFAM" id="SSF46626">
    <property type="entry name" value="Cytochrome c"/>
    <property type="match status" value="1"/>
</dbReference>
<gene>
    <name evidence="6" type="ORF">G6047_09775</name>
</gene>
<dbReference type="InterPro" id="IPR036909">
    <property type="entry name" value="Cyt_c-like_dom_sf"/>
</dbReference>
<feature type="domain" description="Cytochrome c" evidence="5">
    <location>
        <begin position="35"/>
        <end position="125"/>
    </location>
</feature>
<keyword evidence="1 4" id="KW-0349">Heme</keyword>
<evidence type="ECO:0000313" key="6">
    <source>
        <dbReference type="EMBL" id="NMH28320.1"/>
    </source>
</evidence>
<reference evidence="6" key="1">
    <citation type="submission" date="2020-02" db="EMBL/GenBank/DDBJ databases">
        <title>Flavobacterium sp. genome.</title>
        <authorList>
            <person name="Jung H.S."/>
            <person name="Baek J.H."/>
            <person name="Jeon C.O."/>
        </authorList>
    </citation>
    <scope>NUCLEOTIDE SEQUENCE</scope>
    <source>
        <strain evidence="6">SE-s28</strain>
    </source>
</reference>
<proteinExistence type="predicted"/>
<dbReference type="Gene3D" id="1.10.760.10">
    <property type="entry name" value="Cytochrome c-like domain"/>
    <property type="match status" value="1"/>
</dbReference>
<dbReference type="AlphaFoldDB" id="A0A972JHU8"/>
<comment type="caution">
    <text evidence="6">The sequence shown here is derived from an EMBL/GenBank/DDBJ whole genome shotgun (WGS) entry which is preliminary data.</text>
</comment>
<dbReference type="InterPro" id="IPR009056">
    <property type="entry name" value="Cyt_c-like_dom"/>
</dbReference>
<dbReference type="RefSeq" id="WP_169527428.1">
    <property type="nucleotide sequence ID" value="NZ_JAAMPU010000105.1"/>
</dbReference>
<dbReference type="EMBL" id="JAAMPU010000105">
    <property type="protein sequence ID" value="NMH28320.1"/>
    <property type="molecule type" value="Genomic_DNA"/>
</dbReference>